<dbReference type="Proteomes" id="UP001556692">
    <property type="component" value="Unassembled WGS sequence"/>
</dbReference>
<evidence type="ECO:0000313" key="3">
    <source>
        <dbReference type="Proteomes" id="UP001556692"/>
    </source>
</evidence>
<protein>
    <submittedName>
        <fullName evidence="2">MarR family winged helix-turn-helix transcriptional regulator</fullName>
    </submittedName>
</protein>
<feature type="domain" description="HTH marR-type" evidence="1">
    <location>
        <begin position="44"/>
        <end position="177"/>
    </location>
</feature>
<accession>A0ABV3SL91</accession>
<evidence type="ECO:0000313" key="2">
    <source>
        <dbReference type="EMBL" id="MEX0407479.1"/>
    </source>
</evidence>
<dbReference type="EMBL" id="JBDPGJ010000004">
    <property type="protein sequence ID" value="MEX0407479.1"/>
    <property type="molecule type" value="Genomic_DNA"/>
</dbReference>
<dbReference type="SUPFAM" id="SSF46785">
    <property type="entry name" value="Winged helix' DNA-binding domain"/>
    <property type="match status" value="1"/>
</dbReference>
<organism evidence="2 3">
    <name type="scientific">Aquibium pacificus</name>
    <dbReference type="NCBI Taxonomy" id="3153579"/>
    <lineage>
        <taxon>Bacteria</taxon>
        <taxon>Pseudomonadati</taxon>
        <taxon>Pseudomonadota</taxon>
        <taxon>Alphaproteobacteria</taxon>
        <taxon>Hyphomicrobiales</taxon>
        <taxon>Phyllobacteriaceae</taxon>
        <taxon>Aquibium</taxon>
    </lineage>
</organism>
<dbReference type="Gene3D" id="1.10.10.10">
    <property type="entry name" value="Winged helix-like DNA-binding domain superfamily/Winged helix DNA-binding domain"/>
    <property type="match status" value="1"/>
</dbReference>
<dbReference type="PANTHER" id="PTHR33164">
    <property type="entry name" value="TRANSCRIPTIONAL REGULATOR, MARR FAMILY"/>
    <property type="match status" value="1"/>
</dbReference>
<dbReference type="RefSeq" id="WP_367955358.1">
    <property type="nucleotide sequence ID" value="NZ_JBDPGJ010000004.1"/>
</dbReference>
<keyword evidence="3" id="KW-1185">Reference proteome</keyword>
<dbReference type="PROSITE" id="PS50995">
    <property type="entry name" value="HTH_MARR_2"/>
    <property type="match status" value="1"/>
</dbReference>
<sequence length="205" mass="22988">MRKNSEGPEGGGGSEAAEQLAPQRVAAEIDLARHELPEGYFLPEKSLPHAFTVISNRVSQTLQTMYSEKFGLTVAGWRIMAILGTHSPLSAKALAEMTAMDQVSTSRALEQLSNKKLLSRRVDPSDRRRVVLRLNRKGQTVFRQIVPVLYAAERALIDGFTEEEVATIRRYMTQLMERSARHMAEEADWRALVERYGHGGELPPE</sequence>
<dbReference type="InterPro" id="IPR000835">
    <property type="entry name" value="HTH_MarR-typ"/>
</dbReference>
<dbReference type="SMART" id="SM00347">
    <property type="entry name" value="HTH_MARR"/>
    <property type="match status" value="1"/>
</dbReference>
<comment type="caution">
    <text evidence="2">The sequence shown here is derived from an EMBL/GenBank/DDBJ whole genome shotgun (WGS) entry which is preliminary data.</text>
</comment>
<dbReference type="PANTHER" id="PTHR33164:SF43">
    <property type="entry name" value="HTH-TYPE TRANSCRIPTIONAL REPRESSOR YETL"/>
    <property type="match status" value="1"/>
</dbReference>
<dbReference type="PRINTS" id="PR00598">
    <property type="entry name" value="HTHMARR"/>
</dbReference>
<dbReference type="InterPro" id="IPR039422">
    <property type="entry name" value="MarR/SlyA-like"/>
</dbReference>
<dbReference type="InterPro" id="IPR036388">
    <property type="entry name" value="WH-like_DNA-bd_sf"/>
</dbReference>
<dbReference type="Pfam" id="PF12802">
    <property type="entry name" value="MarR_2"/>
    <property type="match status" value="1"/>
</dbReference>
<gene>
    <name evidence="2" type="ORF">ABGN05_17605</name>
</gene>
<proteinExistence type="predicted"/>
<reference evidence="2 3" key="1">
    <citation type="submission" date="2024-05" db="EMBL/GenBank/DDBJ databases">
        <authorList>
            <person name="Jiang F."/>
        </authorList>
    </citation>
    <scope>NUCLEOTIDE SEQUENCE [LARGE SCALE GENOMIC DNA]</scope>
    <source>
        <strain evidence="2 3">LZ166</strain>
    </source>
</reference>
<name>A0ABV3SL91_9HYPH</name>
<dbReference type="InterPro" id="IPR036390">
    <property type="entry name" value="WH_DNA-bd_sf"/>
</dbReference>
<evidence type="ECO:0000259" key="1">
    <source>
        <dbReference type="PROSITE" id="PS50995"/>
    </source>
</evidence>